<dbReference type="Gene3D" id="2.40.70.10">
    <property type="entry name" value="Acid Proteases"/>
    <property type="match status" value="1"/>
</dbReference>
<evidence type="ECO:0000313" key="3">
    <source>
        <dbReference type="EMBL" id="CAC5358750.1"/>
    </source>
</evidence>
<reference evidence="3 4" key="1">
    <citation type="submission" date="2020-06" db="EMBL/GenBank/DDBJ databases">
        <authorList>
            <person name="Li R."/>
            <person name="Bekaert M."/>
        </authorList>
    </citation>
    <scope>NUCLEOTIDE SEQUENCE [LARGE SCALE GENOMIC DNA]</scope>
    <source>
        <strain evidence="4">wild</strain>
    </source>
</reference>
<dbReference type="AlphaFoldDB" id="A0A6J8A092"/>
<sequence length="215" mass="24285">MKDQIQTLTSLISVMNVQSKPIAANDRQNTPDRNYNYPANGRQVTNDRNNFSGPCFKCQGRGHRQRECYWNGMEQSSSTAKCQLCQQEGIQRISAHSLIRETDRTRETGTVVGLKVAALVDSGSSINIMSKSLFDSVSDKQKLSFEQLDCFEIRLANNDTIKVTGTAKIKLYIETREEIDIDVYILPVTSHPFILGTDYLMKNDVVLDSRKCHVN</sequence>
<dbReference type="SUPFAM" id="SSF50630">
    <property type="entry name" value="Acid proteases"/>
    <property type="match status" value="1"/>
</dbReference>
<dbReference type="PROSITE" id="PS00141">
    <property type="entry name" value="ASP_PROTEASE"/>
    <property type="match status" value="1"/>
</dbReference>
<dbReference type="CDD" id="cd00303">
    <property type="entry name" value="retropepsin_like"/>
    <property type="match status" value="1"/>
</dbReference>
<accession>A0A6J8A092</accession>
<dbReference type="Proteomes" id="UP000507470">
    <property type="component" value="Unassembled WGS sequence"/>
</dbReference>
<keyword evidence="4" id="KW-1185">Reference proteome</keyword>
<dbReference type="EMBL" id="CACVKT020000394">
    <property type="protein sequence ID" value="CAC5358750.1"/>
    <property type="molecule type" value="Genomic_DNA"/>
</dbReference>
<dbReference type="Gene3D" id="4.10.60.10">
    <property type="entry name" value="Zinc finger, CCHC-type"/>
    <property type="match status" value="1"/>
</dbReference>
<dbReference type="InterPro" id="IPR021109">
    <property type="entry name" value="Peptidase_aspartic_dom_sf"/>
</dbReference>
<protein>
    <recommendedName>
        <fullName evidence="2">CCHC-type domain-containing protein</fullName>
    </recommendedName>
</protein>
<gene>
    <name evidence="3" type="ORF">MCOR_1865</name>
</gene>
<organism evidence="3 4">
    <name type="scientific">Mytilus coruscus</name>
    <name type="common">Sea mussel</name>
    <dbReference type="NCBI Taxonomy" id="42192"/>
    <lineage>
        <taxon>Eukaryota</taxon>
        <taxon>Metazoa</taxon>
        <taxon>Spiralia</taxon>
        <taxon>Lophotrochozoa</taxon>
        <taxon>Mollusca</taxon>
        <taxon>Bivalvia</taxon>
        <taxon>Autobranchia</taxon>
        <taxon>Pteriomorphia</taxon>
        <taxon>Mytilida</taxon>
        <taxon>Mytiloidea</taxon>
        <taxon>Mytilidae</taxon>
        <taxon>Mytilinae</taxon>
        <taxon>Mytilus</taxon>
    </lineage>
</organism>
<dbReference type="GO" id="GO:0006508">
    <property type="term" value="P:proteolysis"/>
    <property type="evidence" value="ECO:0007669"/>
    <property type="project" value="InterPro"/>
</dbReference>
<dbReference type="PROSITE" id="PS50158">
    <property type="entry name" value="ZF_CCHC"/>
    <property type="match status" value="1"/>
</dbReference>
<evidence type="ECO:0000313" key="4">
    <source>
        <dbReference type="Proteomes" id="UP000507470"/>
    </source>
</evidence>
<dbReference type="OrthoDB" id="7483068at2759"/>
<keyword evidence="1" id="KW-0479">Metal-binding</keyword>
<dbReference type="InterPro" id="IPR001969">
    <property type="entry name" value="Aspartic_peptidase_AS"/>
</dbReference>
<dbReference type="InterPro" id="IPR001878">
    <property type="entry name" value="Znf_CCHC"/>
</dbReference>
<dbReference type="GO" id="GO:0008270">
    <property type="term" value="F:zinc ion binding"/>
    <property type="evidence" value="ECO:0007669"/>
    <property type="project" value="UniProtKB-KW"/>
</dbReference>
<keyword evidence="1" id="KW-0863">Zinc-finger</keyword>
<keyword evidence="1" id="KW-0862">Zinc</keyword>
<name>A0A6J8A092_MYTCO</name>
<feature type="domain" description="CCHC-type" evidence="2">
    <location>
        <begin position="55"/>
        <end position="68"/>
    </location>
</feature>
<evidence type="ECO:0000256" key="1">
    <source>
        <dbReference type="PROSITE-ProRule" id="PRU00047"/>
    </source>
</evidence>
<proteinExistence type="predicted"/>
<evidence type="ECO:0000259" key="2">
    <source>
        <dbReference type="PROSITE" id="PS50158"/>
    </source>
</evidence>
<dbReference type="GO" id="GO:0003676">
    <property type="term" value="F:nucleic acid binding"/>
    <property type="evidence" value="ECO:0007669"/>
    <property type="project" value="InterPro"/>
</dbReference>
<dbReference type="GO" id="GO:0004190">
    <property type="term" value="F:aspartic-type endopeptidase activity"/>
    <property type="evidence" value="ECO:0007669"/>
    <property type="project" value="InterPro"/>
</dbReference>